<feature type="transmembrane region" description="Helical" evidence="8">
    <location>
        <begin position="111"/>
        <end position="131"/>
    </location>
</feature>
<keyword evidence="10" id="KW-1185">Reference proteome</keyword>
<evidence type="ECO:0000313" key="9">
    <source>
        <dbReference type="EMBL" id="MDS1271237.1"/>
    </source>
</evidence>
<name>A0ABU2H7E8_9ACTN</name>
<feature type="transmembrane region" description="Helical" evidence="8">
    <location>
        <begin position="138"/>
        <end position="156"/>
    </location>
</feature>
<evidence type="ECO:0000256" key="6">
    <source>
        <dbReference type="ARBA" id="ARBA00022989"/>
    </source>
</evidence>
<dbReference type="RefSeq" id="WP_310912769.1">
    <property type="nucleotide sequence ID" value="NZ_JAVLVT010000005.1"/>
</dbReference>
<evidence type="ECO:0000256" key="8">
    <source>
        <dbReference type="SAM" id="Phobius"/>
    </source>
</evidence>
<evidence type="ECO:0000256" key="3">
    <source>
        <dbReference type="ARBA" id="ARBA00022448"/>
    </source>
</evidence>
<accession>A0ABU2H7E8</accession>
<dbReference type="SUPFAM" id="SSF81345">
    <property type="entry name" value="ABC transporter involved in vitamin B12 uptake, BtuC"/>
    <property type="match status" value="1"/>
</dbReference>
<feature type="transmembrane region" description="Helical" evidence="8">
    <location>
        <begin position="301"/>
        <end position="320"/>
    </location>
</feature>
<dbReference type="Proteomes" id="UP001250214">
    <property type="component" value="Unassembled WGS sequence"/>
</dbReference>
<dbReference type="Pfam" id="PF01032">
    <property type="entry name" value="FecCD"/>
    <property type="match status" value="1"/>
</dbReference>
<dbReference type="Gene3D" id="1.10.3470.10">
    <property type="entry name" value="ABC transporter involved in vitamin B12 uptake, BtuC"/>
    <property type="match status" value="1"/>
</dbReference>
<keyword evidence="7 8" id="KW-0472">Membrane</keyword>
<gene>
    <name evidence="9" type="ORF">RIF23_13120</name>
</gene>
<dbReference type="PANTHER" id="PTHR30472">
    <property type="entry name" value="FERRIC ENTEROBACTIN TRANSPORT SYSTEM PERMEASE PROTEIN"/>
    <property type="match status" value="1"/>
</dbReference>
<comment type="caution">
    <text evidence="9">The sequence shown here is derived from an EMBL/GenBank/DDBJ whole genome shotgun (WGS) entry which is preliminary data.</text>
</comment>
<comment type="similarity">
    <text evidence="2">Belongs to the binding-protein-dependent transport system permease family. FecCD subfamily.</text>
</comment>
<reference evidence="10" key="1">
    <citation type="submission" date="2023-07" db="EMBL/GenBank/DDBJ databases">
        <title>Novel species in the genus Lipingzhangella isolated from Sambhar Salt Lake.</title>
        <authorList>
            <person name="Jiya N."/>
            <person name="Kajale S."/>
            <person name="Sharma A."/>
        </authorList>
    </citation>
    <scope>NUCLEOTIDE SEQUENCE [LARGE SCALE GENOMIC DNA]</scope>
    <source>
        <strain evidence="10">LS1_29</strain>
    </source>
</reference>
<feature type="transmembrane region" description="Helical" evidence="8">
    <location>
        <begin position="210"/>
        <end position="231"/>
    </location>
</feature>
<keyword evidence="5 8" id="KW-0812">Transmembrane</keyword>
<evidence type="ECO:0000256" key="2">
    <source>
        <dbReference type="ARBA" id="ARBA00007935"/>
    </source>
</evidence>
<organism evidence="9 10">
    <name type="scientific">Lipingzhangella rawalii</name>
    <dbReference type="NCBI Taxonomy" id="2055835"/>
    <lineage>
        <taxon>Bacteria</taxon>
        <taxon>Bacillati</taxon>
        <taxon>Actinomycetota</taxon>
        <taxon>Actinomycetes</taxon>
        <taxon>Streptosporangiales</taxon>
        <taxon>Nocardiopsidaceae</taxon>
        <taxon>Lipingzhangella</taxon>
    </lineage>
</organism>
<feature type="transmembrane region" description="Helical" evidence="8">
    <location>
        <begin position="82"/>
        <end position="99"/>
    </location>
</feature>
<dbReference type="EMBL" id="JAVLVT010000005">
    <property type="protein sequence ID" value="MDS1271237.1"/>
    <property type="molecule type" value="Genomic_DNA"/>
</dbReference>
<dbReference type="InterPro" id="IPR037294">
    <property type="entry name" value="ABC_BtuC-like"/>
</dbReference>
<sequence>MIETTSPERGHPPGLADRAAIRRRRLNAGLAILVLALALATALSIAVGARSIPAEEVLRALVAPDGGESSTIVRELRIPRTLLGLVVGLALGAAGLLMQSHTRNPIAEPSLLGVTYGAACAIVLSIFLFGVSGFTEQVWFALAGALLAGVGVFALASGGGRTPSPVTLILSGAAMTALLSGVTSAVVLLDHQSLEVFRFWRIGSLSGRPAEVTLQVLPFLATGLVLALANAPGLNALALGEEVATALGQRVWLTHAVGVLAIALLTGASVAAAGPIGFLGLMAPHLARWITGPDHRWALPYAALSGAVLLLLADVAGRILPASGEIEVGIVLAVLGGPFLIALVRRQRLHTP</sequence>
<evidence type="ECO:0000256" key="7">
    <source>
        <dbReference type="ARBA" id="ARBA00023136"/>
    </source>
</evidence>
<protein>
    <submittedName>
        <fullName evidence="9">Iron chelate uptake ABC transporter family permease subunit</fullName>
    </submittedName>
</protein>
<feature type="transmembrane region" description="Helical" evidence="8">
    <location>
        <begin position="168"/>
        <end position="189"/>
    </location>
</feature>
<keyword evidence="3" id="KW-0813">Transport</keyword>
<feature type="transmembrane region" description="Helical" evidence="8">
    <location>
        <begin position="251"/>
        <end position="281"/>
    </location>
</feature>
<dbReference type="PANTHER" id="PTHR30472:SF1">
    <property type="entry name" value="FE(3+) DICITRATE TRANSPORT SYSTEM PERMEASE PROTEIN FECC-RELATED"/>
    <property type="match status" value="1"/>
</dbReference>
<feature type="transmembrane region" description="Helical" evidence="8">
    <location>
        <begin position="326"/>
        <end position="344"/>
    </location>
</feature>
<comment type="subcellular location">
    <subcellularLocation>
        <location evidence="1">Cell membrane</location>
        <topology evidence="1">Multi-pass membrane protein</topology>
    </subcellularLocation>
</comment>
<dbReference type="InterPro" id="IPR000522">
    <property type="entry name" value="ABC_transptr_permease_BtuC"/>
</dbReference>
<dbReference type="CDD" id="cd06550">
    <property type="entry name" value="TM_ABC_iron-siderophores_like"/>
    <property type="match status" value="1"/>
</dbReference>
<keyword evidence="4" id="KW-1003">Cell membrane</keyword>
<evidence type="ECO:0000256" key="4">
    <source>
        <dbReference type="ARBA" id="ARBA00022475"/>
    </source>
</evidence>
<evidence type="ECO:0000313" key="10">
    <source>
        <dbReference type="Proteomes" id="UP001250214"/>
    </source>
</evidence>
<evidence type="ECO:0000256" key="5">
    <source>
        <dbReference type="ARBA" id="ARBA00022692"/>
    </source>
</evidence>
<proteinExistence type="inferred from homology"/>
<keyword evidence="6 8" id="KW-1133">Transmembrane helix</keyword>
<evidence type="ECO:0000256" key="1">
    <source>
        <dbReference type="ARBA" id="ARBA00004651"/>
    </source>
</evidence>
<feature type="transmembrane region" description="Helical" evidence="8">
    <location>
        <begin position="28"/>
        <end position="49"/>
    </location>
</feature>